<dbReference type="Proteomes" id="UP000887565">
    <property type="component" value="Unplaced"/>
</dbReference>
<protein>
    <submittedName>
        <fullName evidence="3">Uncharacterized protein</fullName>
    </submittedName>
</protein>
<proteinExistence type="predicted"/>
<feature type="region of interest" description="Disordered" evidence="1">
    <location>
        <begin position="25"/>
        <end position="51"/>
    </location>
</feature>
<reference evidence="3" key="1">
    <citation type="submission" date="2022-11" db="UniProtKB">
        <authorList>
            <consortium name="WormBaseParasite"/>
        </authorList>
    </citation>
    <scope>IDENTIFICATION</scope>
</reference>
<sequence>MASVRPQTELFLNAANDNVLEEIAKDDQPEEIEAKQPIRQAQPSPHQRPPRRLEVTELAEPIFLVTHVSIWISRHCQQWVKSAIFPTTRVTIPEVIVQPLATNSVAVELPVEPAVVNITNGHCPLLFINNKPNSIKLQPNQLIAMAKHTLEFSESYLDCQVATAAADRDLTDHEPTALDKSFPCHTPQQKMEFALNKITEKTYVTAAQKAKAPNMLQHNGDVFSLQGDKPTITSELNVEYVIGKDNACADFLSRKDDRDKTRIPNTENLTAKIFRKNFHPAGAIMAANLMVPDILTAEATPTTEVDAEINAVKRAMTKKTITPITVATATPVPFILMATMILMTPTAIITTDTAKAIATTGIINTKLDLPRTLANPAAIDKKLLYTHLQPMQRPRSKRTCNVLPPHAPTCAILCPFRLRCCVYALLSPLS</sequence>
<feature type="compositionally biased region" description="Basic and acidic residues" evidence="1">
    <location>
        <begin position="25"/>
        <end position="36"/>
    </location>
</feature>
<organism evidence="2 3">
    <name type="scientific">Romanomermis culicivorax</name>
    <name type="common">Nematode worm</name>
    <dbReference type="NCBI Taxonomy" id="13658"/>
    <lineage>
        <taxon>Eukaryota</taxon>
        <taxon>Metazoa</taxon>
        <taxon>Ecdysozoa</taxon>
        <taxon>Nematoda</taxon>
        <taxon>Enoplea</taxon>
        <taxon>Dorylaimia</taxon>
        <taxon>Mermithida</taxon>
        <taxon>Mermithoidea</taxon>
        <taxon>Mermithidae</taxon>
        <taxon>Romanomermis</taxon>
    </lineage>
</organism>
<evidence type="ECO:0000313" key="3">
    <source>
        <dbReference type="WBParaSite" id="nRc.2.0.1.t02946-RA"/>
    </source>
</evidence>
<evidence type="ECO:0000313" key="2">
    <source>
        <dbReference type="Proteomes" id="UP000887565"/>
    </source>
</evidence>
<evidence type="ECO:0000256" key="1">
    <source>
        <dbReference type="SAM" id="MobiDB-lite"/>
    </source>
</evidence>
<name>A0A915HN66_ROMCU</name>
<keyword evidence="2" id="KW-1185">Reference proteome</keyword>
<dbReference type="AlphaFoldDB" id="A0A915HN66"/>
<dbReference type="WBParaSite" id="nRc.2.0.1.t02946-RA">
    <property type="protein sequence ID" value="nRc.2.0.1.t02946-RA"/>
    <property type="gene ID" value="nRc.2.0.1.g02946"/>
</dbReference>
<accession>A0A915HN66</accession>